<evidence type="ECO:0000313" key="1">
    <source>
        <dbReference type="EMBL" id="MBW77576.1"/>
    </source>
</evidence>
<protein>
    <submittedName>
        <fullName evidence="1">Putative secreted protein</fullName>
    </submittedName>
</protein>
<proteinExistence type="predicted"/>
<name>A0A2M4DJ63_ANODA</name>
<accession>A0A2M4DJ63</accession>
<dbReference type="AlphaFoldDB" id="A0A2M4DJ63"/>
<reference evidence="1" key="1">
    <citation type="submission" date="2018-01" db="EMBL/GenBank/DDBJ databases">
        <title>An insight into the sialome of Amazonian anophelines.</title>
        <authorList>
            <person name="Ribeiro J.M."/>
            <person name="Scarpassa V."/>
            <person name="Calvo E."/>
        </authorList>
    </citation>
    <scope>NUCLEOTIDE SEQUENCE</scope>
</reference>
<dbReference type="EMBL" id="GGFL01013398">
    <property type="protein sequence ID" value="MBW77576.1"/>
    <property type="molecule type" value="Transcribed_RNA"/>
</dbReference>
<sequence length="98" mass="10589">MASLAESSSFICSVLSISVFHPSVSDEEDNNSFNTIFDCFKLDSRSNASCKSDRYSGMSTRGSNGWDLLQSFDVPVRLARNCCTICASAAESCSSSFT</sequence>
<organism evidence="1">
    <name type="scientific">Anopheles darlingi</name>
    <name type="common">Mosquito</name>
    <dbReference type="NCBI Taxonomy" id="43151"/>
    <lineage>
        <taxon>Eukaryota</taxon>
        <taxon>Metazoa</taxon>
        <taxon>Ecdysozoa</taxon>
        <taxon>Arthropoda</taxon>
        <taxon>Hexapoda</taxon>
        <taxon>Insecta</taxon>
        <taxon>Pterygota</taxon>
        <taxon>Neoptera</taxon>
        <taxon>Endopterygota</taxon>
        <taxon>Diptera</taxon>
        <taxon>Nematocera</taxon>
        <taxon>Culicoidea</taxon>
        <taxon>Culicidae</taxon>
        <taxon>Anophelinae</taxon>
        <taxon>Anopheles</taxon>
    </lineage>
</organism>